<organism evidence="1 2">
    <name type="scientific">Streptosporangium brasiliense</name>
    <dbReference type="NCBI Taxonomy" id="47480"/>
    <lineage>
        <taxon>Bacteria</taxon>
        <taxon>Bacillati</taxon>
        <taxon>Actinomycetota</taxon>
        <taxon>Actinomycetes</taxon>
        <taxon>Streptosporangiales</taxon>
        <taxon>Streptosporangiaceae</taxon>
        <taxon>Streptosporangium</taxon>
    </lineage>
</organism>
<name>A0ABT9R517_9ACTN</name>
<dbReference type="Proteomes" id="UP001230426">
    <property type="component" value="Unassembled WGS sequence"/>
</dbReference>
<evidence type="ECO:0000313" key="2">
    <source>
        <dbReference type="Proteomes" id="UP001230426"/>
    </source>
</evidence>
<comment type="caution">
    <text evidence="1">The sequence shown here is derived from an EMBL/GenBank/DDBJ whole genome shotgun (WGS) entry which is preliminary data.</text>
</comment>
<proteinExistence type="predicted"/>
<dbReference type="EMBL" id="JAUSRB010000002">
    <property type="protein sequence ID" value="MDP9864333.1"/>
    <property type="molecule type" value="Genomic_DNA"/>
</dbReference>
<protein>
    <submittedName>
        <fullName evidence="1">Uncharacterized protein</fullName>
    </submittedName>
</protein>
<sequence>MPTQFVHSDTDDAEQGDHLEYHVEMWATREVTDIHVLKQGPTPWAG</sequence>
<dbReference type="RefSeq" id="WP_306862013.1">
    <property type="nucleotide sequence ID" value="NZ_JAUSRB010000002.1"/>
</dbReference>
<evidence type="ECO:0000313" key="1">
    <source>
        <dbReference type="EMBL" id="MDP9864333.1"/>
    </source>
</evidence>
<accession>A0ABT9R517</accession>
<gene>
    <name evidence="1" type="ORF">J2S55_003599</name>
</gene>
<reference evidence="1 2" key="1">
    <citation type="submission" date="2023-07" db="EMBL/GenBank/DDBJ databases">
        <title>Sequencing the genomes of 1000 actinobacteria strains.</title>
        <authorList>
            <person name="Klenk H.-P."/>
        </authorList>
    </citation>
    <scope>NUCLEOTIDE SEQUENCE [LARGE SCALE GENOMIC DNA]</scope>
    <source>
        <strain evidence="1 2">DSM 44109</strain>
    </source>
</reference>
<keyword evidence="2" id="KW-1185">Reference proteome</keyword>